<organism evidence="2 3">
    <name type="scientific">Rotaria socialis</name>
    <dbReference type="NCBI Taxonomy" id="392032"/>
    <lineage>
        <taxon>Eukaryota</taxon>
        <taxon>Metazoa</taxon>
        <taxon>Spiralia</taxon>
        <taxon>Gnathifera</taxon>
        <taxon>Rotifera</taxon>
        <taxon>Eurotatoria</taxon>
        <taxon>Bdelloidea</taxon>
        <taxon>Philodinida</taxon>
        <taxon>Philodinidae</taxon>
        <taxon>Rotaria</taxon>
    </lineage>
</organism>
<dbReference type="EMBL" id="CAJOBS010001362">
    <property type="protein sequence ID" value="CAF4722270.1"/>
    <property type="molecule type" value="Genomic_DNA"/>
</dbReference>
<protein>
    <submittedName>
        <fullName evidence="2">Uncharacterized protein</fullName>
    </submittedName>
</protein>
<name>A0A821JHK2_9BILA</name>
<feature type="transmembrane region" description="Helical" evidence="1">
    <location>
        <begin position="29"/>
        <end position="47"/>
    </location>
</feature>
<accession>A0A821JHK2</accession>
<feature type="non-terminal residue" evidence="2">
    <location>
        <position position="194"/>
    </location>
</feature>
<keyword evidence="1" id="KW-0812">Transmembrane</keyword>
<proteinExistence type="predicted"/>
<keyword evidence="1" id="KW-0472">Membrane</keyword>
<gene>
    <name evidence="2" type="ORF">TOA249_LOCUS18350</name>
</gene>
<evidence type="ECO:0000256" key="1">
    <source>
        <dbReference type="SAM" id="Phobius"/>
    </source>
</evidence>
<comment type="caution">
    <text evidence="2">The sequence shown here is derived from an EMBL/GenBank/DDBJ whole genome shotgun (WGS) entry which is preliminary data.</text>
</comment>
<dbReference type="Proteomes" id="UP000663838">
    <property type="component" value="Unassembled WGS sequence"/>
</dbReference>
<evidence type="ECO:0000313" key="3">
    <source>
        <dbReference type="Proteomes" id="UP000663838"/>
    </source>
</evidence>
<dbReference type="AlphaFoldDB" id="A0A821JHK2"/>
<sequence length="194" mass="22082">MMMRLNEHHPYNKQDVDAIAPAISPTRRIVLSIMIIIIIIKTNRFLITRYLERKPSLRVSSKILALVNTLKRPKRKPMKEYYEDNEEELAISPIDPLSPKPEGGISVPSCGEQLIVSSQWPKTFLVALQQHASQQPRTNAITILDEQTKPSQTLTFLKLLTRSQKIAYNLLHKIHSHGSTGSNSRENLLKPGDR</sequence>
<keyword evidence="1" id="KW-1133">Transmembrane helix</keyword>
<evidence type="ECO:0000313" key="2">
    <source>
        <dbReference type="EMBL" id="CAF4722270.1"/>
    </source>
</evidence>
<reference evidence="2" key="1">
    <citation type="submission" date="2021-02" db="EMBL/GenBank/DDBJ databases">
        <authorList>
            <person name="Nowell W R."/>
        </authorList>
    </citation>
    <scope>NUCLEOTIDE SEQUENCE</scope>
</reference>
<dbReference type="PANTHER" id="PTHR22754:SF32">
    <property type="entry name" value="DISCO-INTERACTING PROTEIN 2"/>
    <property type="match status" value="1"/>
</dbReference>
<dbReference type="PANTHER" id="PTHR22754">
    <property type="entry name" value="DISCO-INTERACTING PROTEIN 2 DIP2 -RELATED"/>
    <property type="match status" value="1"/>
</dbReference>